<protein>
    <submittedName>
        <fullName evidence="1">Uncharacterized protein</fullName>
    </submittedName>
</protein>
<evidence type="ECO:0000313" key="2">
    <source>
        <dbReference type="Proteomes" id="UP000324222"/>
    </source>
</evidence>
<evidence type="ECO:0000313" key="1">
    <source>
        <dbReference type="EMBL" id="MPC16392.1"/>
    </source>
</evidence>
<gene>
    <name evidence="1" type="ORF">E2C01_009215</name>
</gene>
<dbReference type="AlphaFoldDB" id="A0A5B7D2W5"/>
<keyword evidence="2" id="KW-1185">Reference proteome</keyword>
<dbReference type="Proteomes" id="UP000324222">
    <property type="component" value="Unassembled WGS sequence"/>
</dbReference>
<sequence length="67" mass="7215">MNANLKSSNAIYTENPQGTLLTNIVNGTIGAAKKQEGTSSVKRCNGEHILDLPVLSHGMPHSNFTHR</sequence>
<dbReference type="EMBL" id="VSRR010000503">
    <property type="protein sequence ID" value="MPC16392.1"/>
    <property type="molecule type" value="Genomic_DNA"/>
</dbReference>
<reference evidence="1 2" key="1">
    <citation type="submission" date="2019-05" db="EMBL/GenBank/DDBJ databases">
        <title>Another draft genome of Portunus trituberculatus and its Hox gene families provides insights of decapod evolution.</title>
        <authorList>
            <person name="Jeong J.-H."/>
            <person name="Song I."/>
            <person name="Kim S."/>
            <person name="Choi T."/>
            <person name="Kim D."/>
            <person name="Ryu S."/>
            <person name="Kim W."/>
        </authorList>
    </citation>
    <scope>NUCLEOTIDE SEQUENCE [LARGE SCALE GENOMIC DNA]</scope>
    <source>
        <tissue evidence="1">Muscle</tissue>
    </source>
</reference>
<proteinExistence type="predicted"/>
<accession>A0A5B7D2W5</accession>
<comment type="caution">
    <text evidence="1">The sequence shown here is derived from an EMBL/GenBank/DDBJ whole genome shotgun (WGS) entry which is preliminary data.</text>
</comment>
<organism evidence="1 2">
    <name type="scientific">Portunus trituberculatus</name>
    <name type="common">Swimming crab</name>
    <name type="synonym">Neptunus trituberculatus</name>
    <dbReference type="NCBI Taxonomy" id="210409"/>
    <lineage>
        <taxon>Eukaryota</taxon>
        <taxon>Metazoa</taxon>
        <taxon>Ecdysozoa</taxon>
        <taxon>Arthropoda</taxon>
        <taxon>Crustacea</taxon>
        <taxon>Multicrustacea</taxon>
        <taxon>Malacostraca</taxon>
        <taxon>Eumalacostraca</taxon>
        <taxon>Eucarida</taxon>
        <taxon>Decapoda</taxon>
        <taxon>Pleocyemata</taxon>
        <taxon>Brachyura</taxon>
        <taxon>Eubrachyura</taxon>
        <taxon>Portunoidea</taxon>
        <taxon>Portunidae</taxon>
        <taxon>Portuninae</taxon>
        <taxon>Portunus</taxon>
    </lineage>
</organism>
<name>A0A5B7D2W5_PORTR</name>